<dbReference type="Proteomes" id="UP001364472">
    <property type="component" value="Unassembled WGS sequence"/>
</dbReference>
<dbReference type="InterPro" id="IPR026881">
    <property type="entry name" value="WYL_dom"/>
</dbReference>
<dbReference type="PROSITE" id="PS52050">
    <property type="entry name" value="WYL"/>
    <property type="match status" value="1"/>
</dbReference>
<dbReference type="PANTHER" id="PTHR34580">
    <property type="match status" value="1"/>
</dbReference>
<dbReference type="InterPro" id="IPR051534">
    <property type="entry name" value="CBASS_pafABC_assoc_protein"/>
</dbReference>
<evidence type="ECO:0000313" key="4">
    <source>
        <dbReference type="Proteomes" id="UP001364472"/>
    </source>
</evidence>
<evidence type="ECO:0000259" key="2">
    <source>
        <dbReference type="Pfam" id="PF25583"/>
    </source>
</evidence>
<comment type="caution">
    <text evidence="3">The sequence shown here is derived from an EMBL/GenBank/DDBJ whole genome shotgun (WGS) entry which is preliminary data.</text>
</comment>
<feature type="domain" description="WCX" evidence="2">
    <location>
        <begin position="251"/>
        <end position="325"/>
    </location>
</feature>
<accession>A0AAW9R5X7</accession>
<protein>
    <submittedName>
        <fullName evidence="3">WYL domain-containing protein</fullName>
    </submittedName>
</protein>
<dbReference type="EMBL" id="JBBDHC010000008">
    <property type="protein sequence ID" value="MEJ1249483.1"/>
    <property type="molecule type" value="Genomic_DNA"/>
</dbReference>
<dbReference type="Pfam" id="PF13280">
    <property type="entry name" value="WYL"/>
    <property type="match status" value="1"/>
</dbReference>
<feature type="domain" description="WYL" evidence="1">
    <location>
        <begin position="151"/>
        <end position="220"/>
    </location>
</feature>
<organism evidence="3 4">
    <name type="scientific">Denitratimonas tolerans</name>
    <dbReference type="NCBI Taxonomy" id="1338420"/>
    <lineage>
        <taxon>Bacteria</taxon>
        <taxon>Pseudomonadati</taxon>
        <taxon>Pseudomonadota</taxon>
        <taxon>Gammaproteobacteria</taxon>
        <taxon>Lysobacterales</taxon>
        <taxon>Lysobacteraceae</taxon>
        <taxon>Denitratimonas</taxon>
    </lineage>
</organism>
<dbReference type="RefSeq" id="WP_337335198.1">
    <property type="nucleotide sequence ID" value="NZ_JBBDHC010000008.1"/>
</dbReference>
<keyword evidence="4" id="KW-1185">Reference proteome</keyword>
<dbReference type="Pfam" id="PF25583">
    <property type="entry name" value="WCX"/>
    <property type="match status" value="1"/>
</dbReference>
<sequence length="333" mass="37783">MSDTTMRLLHMLRLLPRYPQKRTVPQILQSLESLGFSIDRRSVERDLVRLSQQFPVGSDSSGRPRGWFWLADAPDVIAPGLAVGEALELELLGQHLHALLPVAQQAALAPRLRAARAALDTLAPPAITRWRKRVTVIDDGAPLIAPDLAADVLAQVHEGLLHGRCLEADYLALGARAPRHYRVHPLALVYSGRVGYLVAMLDDFEDARHLALHRIRSARVSADAARDKAGFDLDTYLRSHAFDLPGEAMLRLELRVGEWLARFLEERRLSHDQRIVYREDGIRVFAQVHESERLVWWLRSQGREVEVIKPLRLRRRLAQEFQALAEAYRSEEA</sequence>
<dbReference type="PANTHER" id="PTHR34580:SF1">
    <property type="entry name" value="PROTEIN PAFC"/>
    <property type="match status" value="1"/>
</dbReference>
<proteinExistence type="predicted"/>
<evidence type="ECO:0000259" key="1">
    <source>
        <dbReference type="Pfam" id="PF13280"/>
    </source>
</evidence>
<reference evidence="3 4" key="1">
    <citation type="journal article" date="2016" name="Antonie Van Leeuwenhoek">
        <title>Denitratimonas tolerans gen. nov., sp. nov., a denitrifying bacterium isolated from a bioreactor for tannery wastewater treatment.</title>
        <authorList>
            <person name="Han S.I."/>
            <person name="Kim J.O."/>
            <person name="Lee Y.R."/>
            <person name="Ekpeghere K.I."/>
            <person name="Koh S.C."/>
            <person name="Whang K.S."/>
        </authorList>
    </citation>
    <scope>NUCLEOTIDE SEQUENCE [LARGE SCALE GENOMIC DNA]</scope>
    <source>
        <strain evidence="3 4">KACC 17565</strain>
    </source>
</reference>
<name>A0AAW9R5X7_9GAMM</name>
<evidence type="ECO:0000313" key="3">
    <source>
        <dbReference type="EMBL" id="MEJ1249483.1"/>
    </source>
</evidence>
<dbReference type="InterPro" id="IPR057727">
    <property type="entry name" value="WCX_dom"/>
</dbReference>
<gene>
    <name evidence="3" type="ORF">WB794_07345</name>
</gene>
<dbReference type="AlphaFoldDB" id="A0AAW9R5X7"/>